<dbReference type="RefSeq" id="WP_189060326.1">
    <property type="nucleotide sequence ID" value="NZ_BMMK01000023.1"/>
</dbReference>
<dbReference type="AlphaFoldDB" id="A0A8J3FWS8"/>
<dbReference type="PROSITE" id="PS50943">
    <property type="entry name" value="HTH_CROC1"/>
    <property type="match status" value="1"/>
</dbReference>
<evidence type="ECO:0000313" key="3">
    <source>
        <dbReference type="Proteomes" id="UP000637578"/>
    </source>
</evidence>
<dbReference type="SMART" id="SM00530">
    <property type="entry name" value="HTH_XRE"/>
    <property type="match status" value="1"/>
</dbReference>
<proteinExistence type="predicted"/>
<comment type="caution">
    <text evidence="2">The sequence shown here is derived from an EMBL/GenBank/DDBJ whole genome shotgun (WGS) entry which is preliminary data.</text>
</comment>
<dbReference type="Pfam" id="PF13560">
    <property type="entry name" value="HTH_31"/>
    <property type="match status" value="1"/>
</dbReference>
<dbReference type="Pfam" id="PF19054">
    <property type="entry name" value="DUF5753"/>
    <property type="match status" value="1"/>
</dbReference>
<dbReference type="CDD" id="cd00093">
    <property type="entry name" value="HTH_XRE"/>
    <property type="match status" value="1"/>
</dbReference>
<dbReference type="EMBL" id="BMMK01000023">
    <property type="protein sequence ID" value="GGM69045.1"/>
    <property type="molecule type" value="Genomic_DNA"/>
</dbReference>
<dbReference type="InterPro" id="IPR010982">
    <property type="entry name" value="Lambda_DNA-bd_dom_sf"/>
</dbReference>
<dbReference type="SUPFAM" id="SSF47413">
    <property type="entry name" value="lambda repressor-like DNA-binding domains"/>
    <property type="match status" value="1"/>
</dbReference>
<dbReference type="Proteomes" id="UP000637578">
    <property type="component" value="Unassembled WGS sequence"/>
</dbReference>
<dbReference type="Gene3D" id="1.10.260.40">
    <property type="entry name" value="lambda repressor-like DNA-binding domains"/>
    <property type="match status" value="1"/>
</dbReference>
<protein>
    <submittedName>
        <fullName evidence="2">Transcriptional regulator</fullName>
    </submittedName>
</protein>
<evidence type="ECO:0000313" key="2">
    <source>
        <dbReference type="EMBL" id="GGM69045.1"/>
    </source>
</evidence>
<dbReference type="InterPro" id="IPR001387">
    <property type="entry name" value="Cro/C1-type_HTH"/>
</dbReference>
<keyword evidence="3" id="KW-1185">Reference proteome</keyword>
<sequence length="280" mass="31169">MKGSHTAIRSRRVAVELRKLREKAELTCAEAGEKLGMSASKISRIETAVSGIEVEDLAALLGLYQVPERKRREVIRWLRAADRGGWWRRQPGLPTLWRSLIEFEARACHLRCYEAMFVPGLLQTADYARAVLRGINGALSDRQLDTLVASRMARQAVLSRTDAPILVTLLDEGALRRPVGGEEVMSRQLRYLLEAAQRPNVLLRVVPLAAGAYAGFRGPFMILEFEGEPDLVYVENQSTGLFLEEDSDHSSYREALSNILRVALAPTETAELISALVEQG</sequence>
<evidence type="ECO:0000259" key="1">
    <source>
        <dbReference type="PROSITE" id="PS50943"/>
    </source>
</evidence>
<gene>
    <name evidence="2" type="ORF">GCM10012275_44330</name>
</gene>
<organism evidence="2 3">
    <name type="scientific">Longimycelium tulufanense</name>
    <dbReference type="NCBI Taxonomy" id="907463"/>
    <lineage>
        <taxon>Bacteria</taxon>
        <taxon>Bacillati</taxon>
        <taxon>Actinomycetota</taxon>
        <taxon>Actinomycetes</taxon>
        <taxon>Pseudonocardiales</taxon>
        <taxon>Pseudonocardiaceae</taxon>
        <taxon>Longimycelium</taxon>
    </lineage>
</organism>
<name>A0A8J3FWS8_9PSEU</name>
<reference evidence="2" key="2">
    <citation type="submission" date="2020-09" db="EMBL/GenBank/DDBJ databases">
        <authorList>
            <person name="Sun Q."/>
            <person name="Zhou Y."/>
        </authorList>
    </citation>
    <scope>NUCLEOTIDE SEQUENCE</scope>
    <source>
        <strain evidence="2">CGMCC 4.5737</strain>
    </source>
</reference>
<accession>A0A8J3FWS8</accession>
<reference evidence="2" key="1">
    <citation type="journal article" date="2014" name="Int. J. Syst. Evol. Microbiol.">
        <title>Complete genome sequence of Corynebacterium casei LMG S-19264T (=DSM 44701T), isolated from a smear-ripened cheese.</title>
        <authorList>
            <consortium name="US DOE Joint Genome Institute (JGI-PGF)"/>
            <person name="Walter F."/>
            <person name="Albersmeier A."/>
            <person name="Kalinowski J."/>
            <person name="Ruckert C."/>
        </authorList>
    </citation>
    <scope>NUCLEOTIDE SEQUENCE</scope>
    <source>
        <strain evidence="2">CGMCC 4.5737</strain>
    </source>
</reference>
<feature type="domain" description="HTH cro/C1-type" evidence="1">
    <location>
        <begin position="17"/>
        <end position="71"/>
    </location>
</feature>
<dbReference type="InterPro" id="IPR043917">
    <property type="entry name" value="DUF5753"/>
</dbReference>
<dbReference type="GO" id="GO:0003677">
    <property type="term" value="F:DNA binding"/>
    <property type="evidence" value="ECO:0007669"/>
    <property type="project" value="InterPro"/>
</dbReference>